<dbReference type="STRING" id="1196081.A0A364KRV3"/>
<dbReference type="EMBL" id="MIKG01000003">
    <property type="protein sequence ID" value="RAO66273.1"/>
    <property type="molecule type" value="Genomic_DNA"/>
</dbReference>
<feature type="region of interest" description="Disordered" evidence="1">
    <location>
        <begin position="297"/>
        <end position="344"/>
    </location>
</feature>
<protein>
    <recommendedName>
        <fullName evidence="4">AMP-activated protein kinase glycogen-binding domain-containing protein</fullName>
    </recommendedName>
</protein>
<evidence type="ECO:0000313" key="3">
    <source>
        <dbReference type="Proteomes" id="UP000249363"/>
    </source>
</evidence>
<evidence type="ECO:0000256" key="1">
    <source>
        <dbReference type="SAM" id="MobiDB-lite"/>
    </source>
</evidence>
<dbReference type="OrthoDB" id="5422351at2759"/>
<evidence type="ECO:0000313" key="2">
    <source>
        <dbReference type="EMBL" id="RAO66273.1"/>
    </source>
</evidence>
<feature type="compositionally biased region" description="Basic and acidic residues" evidence="1">
    <location>
        <begin position="237"/>
        <end position="254"/>
    </location>
</feature>
<comment type="caution">
    <text evidence="2">The sequence shown here is derived from an EMBL/GenBank/DDBJ whole genome shotgun (WGS) entry which is preliminary data.</text>
</comment>
<feature type="region of interest" description="Disordered" evidence="1">
    <location>
        <begin position="235"/>
        <end position="285"/>
    </location>
</feature>
<dbReference type="PANTHER" id="PTHR40625">
    <property type="entry name" value="GTP-BINDING PROTEIN ESDC-RELATED"/>
    <property type="match status" value="1"/>
</dbReference>
<feature type="compositionally biased region" description="Basic and acidic residues" evidence="1">
    <location>
        <begin position="124"/>
        <end position="148"/>
    </location>
</feature>
<dbReference type="RefSeq" id="XP_040730790.1">
    <property type="nucleotide sequence ID" value="XM_040874414.1"/>
</dbReference>
<dbReference type="AlphaFoldDB" id="A0A364KRV3"/>
<accession>A0A364KRV3</accession>
<dbReference type="PANTHER" id="PTHR40625:SF1">
    <property type="entry name" value="AMP-ACTIVATED PROTEIN KINASE GLYCOGEN-BINDING DOMAIN-CONTAINING PROTEIN"/>
    <property type="match status" value="1"/>
</dbReference>
<name>A0A364KRV3_TALAM</name>
<reference evidence="2 3" key="1">
    <citation type="journal article" date="2017" name="Biotechnol. Biofuels">
        <title>Differential beta-glucosidase expression as a function of carbon source availability in Talaromyces amestolkiae: a genomic and proteomic approach.</title>
        <authorList>
            <person name="de Eugenio L.I."/>
            <person name="Mendez-Liter J.A."/>
            <person name="Nieto-Dominguez M."/>
            <person name="Alonso L."/>
            <person name="Gil-Munoz J."/>
            <person name="Barriuso J."/>
            <person name="Prieto A."/>
            <person name="Martinez M.J."/>
        </authorList>
    </citation>
    <scope>NUCLEOTIDE SEQUENCE [LARGE SCALE GENOMIC DNA]</scope>
    <source>
        <strain evidence="2 3">CIB</strain>
    </source>
</reference>
<feature type="compositionally biased region" description="Low complexity" evidence="1">
    <location>
        <begin position="176"/>
        <end position="185"/>
    </location>
</feature>
<sequence>MLSTTLITFILRAPSDVKKVELLGSWDNFSRSYPMERDRRMGSGHWRGCHTFTDIVRDGTSPSQSPGRSGGLKMGGTYWYYYRLDGDIEFYNEVEPVTSLCPLLPGQPVNILNVPVILPDTDYLHRRDNSTSSTKSEKRTMDPEDKYMNPRTPPKPRPALARLKTSPPFYQLTTPSSSSLSVSSSNEERPAMSQPSSSTHGPMYRLVPRVKAERSLSPPRSRGLRAALLNIAGARSPGDHAEDRGINRPLDAHPVDAFAPSTSASNPSSNYSSRLTSPMSSPVELDGREIGRLPFRHPQDEFEQPQGPPSIRVRRASKSSRDNTPLALSLESHSSRETNKAEISGFSRTAPLETLEEALSQQATPMAVNEHTPVFLDLREKRLPTLPNSPSSVLDAELRAIEARYKPLDMDLLYSHFSDDTSFAVSKLYDSPQEPPEKSRFSEWSTDTELVSPASMTSSSTFNADQLSNASPLLGHEYQHNATTTYNDYTLDAPIPTIAISGPTTPVLGDEAEVVLSPTEVDSDHSPLLISAHSSSAAGQLGSNYVHEPFEFSSLQIEDYDDASFHEPDPKRQGAILPLSVVTPLSVDESSYRLTSPTRKEHQYRLSDDYTSQSAAMQELMDEIGYLGDMISSGL</sequence>
<gene>
    <name evidence="2" type="ORF">BHQ10_002285</name>
</gene>
<dbReference type="GeneID" id="63791502"/>
<organism evidence="2 3">
    <name type="scientific">Talaromyces amestolkiae</name>
    <dbReference type="NCBI Taxonomy" id="1196081"/>
    <lineage>
        <taxon>Eukaryota</taxon>
        <taxon>Fungi</taxon>
        <taxon>Dikarya</taxon>
        <taxon>Ascomycota</taxon>
        <taxon>Pezizomycotina</taxon>
        <taxon>Eurotiomycetes</taxon>
        <taxon>Eurotiomycetidae</taxon>
        <taxon>Eurotiales</taxon>
        <taxon>Trichocomaceae</taxon>
        <taxon>Talaromyces</taxon>
        <taxon>Talaromyces sect. Talaromyces</taxon>
    </lineage>
</organism>
<proteinExistence type="predicted"/>
<feature type="region of interest" description="Disordered" evidence="1">
    <location>
        <begin position="124"/>
        <end position="204"/>
    </location>
</feature>
<feature type="compositionally biased region" description="Low complexity" evidence="1">
    <location>
        <begin position="259"/>
        <end position="277"/>
    </location>
</feature>
<evidence type="ECO:0008006" key="4">
    <source>
        <dbReference type="Google" id="ProtNLM"/>
    </source>
</evidence>
<keyword evidence="3" id="KW-1185">Reference proteome</keyword>
<dbReference type="Proteomes" id="UP000249363">
    <property type="component" value="Unassembled WGS sequence"/>
</dbReference>